<dbReference type="AlphaFoldDB" id="A0A2U1T756"/>
<sequence>MIFPRRLLTATAVCATTVVVAGCATLPKNHSPQALREYDAVAEVPTDVGPEPDQEPDLLLRDFFTASAHPTGDHAAARNYFTDSAGQEWSPEGGPLIVDRLNVSAEPGGTDDERAYTVRGRLIGRLAPGGVYQTENAQYEATIVLTRENGQWRISSLPDEIVIERTELLNHYEPHDLYFFDDSSRVLVPDRRWVYSSEQSLDTVLIAMLMDGPSDIISPAVQPAAPPEAEFVGRHDGTYNFAGFQELDAQERMRFAAQLTWTLTYADVPHPYEVRIDGAPIADGYDDLTPEDFADLNPQVSSKRSATLYALSDGHIREVSSSEAEPVEGDLGTTDDIASADINADGDALAVRRGGEEPTLVAGNVEGVMTEVFSAEEITRPSFSREGDGAWVAVDGEDIVRIVRSSATGALVDNDVDSGELDDINGTISELQMSPTGVRIAVIIGGRLYVGVVSNDGSGPERIVNVREIGAEIGGSALSVDWNPDGSLLVGTASPETPIWRVERDGSAATALPAGNLSAPVVAVASSPTTLYATDEHAIRQLPASGGSWRDVPGLRGVRSAAIVAD</sequence>
<dbReference type="PROSITE" id="PS51257">
    <property type="entry name" value="PROKAR_LIPOPROTEIN"/>
    <property type="match status" value="1"/>
</dbReference>
<dbReference type="InterPro" id="IPR019606">
    <property type="entry name" value="GerMN"/>
</dbReference>
<dbReference type="SUPFAM" id="SSF82171">
    <property type="entry name" value="DPP6 N-terminal domain-like"/>
    <property type="match status" value="1"/>
</dbReference>
<keyword evidence="11" id="KW-1185">Reference proteome</keyword>
<keyword evidence="5 6" id="KW-0449">Lipoprotein</keyword>
<evidence type="ECO:0000256" key="4">
    <source>
        <dbReference type="ARBA" id="ARBA00023139"/>
    </source>
</evidence>
<dbReference type="KEGG" id="cyz:C3B44_02715"/>
<dbReference type="EMBL" id="QEEZ01000008">
    <property type="protein sequence ID" value="PWC01841.1"/>
    <property type="molecule type" value="Genomic_DNA"/>
</dbReference>
<dbReference type="HAMAP" id="MF_01373">
    <property type="entry name" value="LpqB_lipoprot"/>
    <property type="match status" value="1"/>
</dbReference>
<evidence type="ECO:0000256" key="8">
    <source>
        <dbReference type="SAM" id="SignalP"/>
    </source>
</evidence>
<evidence type="ECO:0000256" key="2">
    <source>
        <dbReference type="ARBA" id="ARBA00022729"/>
    </source>
</evidence>
<dbReference type="Pfam" id="PF10647">
    <property type="entry name" value="Gmad1"/>
    <property type="match status" value="1"/>
</dbReference>
<organism evidence="10 11">
    <name type="scientific">Corynebacterium yudongzhengii</name>
    <dbReference type="NCBI Taxonomy" id="2080740"/>
    <lineage>
        <taxon>Bacteria</taxon>
        <taxon>Bacillati</taxon>
        <taxon>Actinomycetota</taxon>
        <taxon>Actinomycetes</taxon>
        <taxon>Mycobacteriales</taxon>
        <taxon>Corynebacteriaceae</taxon>
        <taxon>Corynebacterium</taxon>
    </lineage>
</organism>
<dbReference type="Pfam" id="PF10646">
    <property type="entry name" value="Germane"/>
    <property type="match status" value="1"/>
</dbReference>
<keyword evidence="2 6" id="KW-0732">Signal</keyword>
<dbReference type="GO" id="GO:0005886">
    <property type="term" value="C:plasma membrane"/>
    <property type="evidence" value="ECO:0007669"/>
    <property type="project" value="UniProtKB-SubCell"/>
</dbReference>
<gene>
    <name evidence="6" type="primary">lpqB</name>
    <name evidence="10" type="ORF">DF222_05800</name>
</gene>
<proteinExistence type="inferred from homology"/>
<dbReference type="OrthoDB" id="3226781at2"/>
<feature type="domain" description="GerMN" evidence="9">
    <location>
        <begin position="202"/>
        <end position="285"/>
    </location>
</feature>
<dbReference type="SMART" id="SM00909">
    <property type="entry name" value="Germane"/>
    <property type="match status" value="1"/>
</dbReference>
<feature type="signal peptide" evidence="8">
    <location>
        <begin position="1"/>
        <end position="21"/>
    </location>
</feature>
<dbReference type="InterPro" id="IPR059026">
    <property type="entry name" value="LpqB_N"/>
</dbReference>
<dbReference type="NCBIfam" id="NF010141">
    <property type="entry name" value="PRK13616.1"/>
    <property type="match status" value="1"/>
</dbReference>
<dbReference type="RefSeq" id="WP_108431019.1">
    <property type="nucleotide sequence ID" value="NZ_CP026947.1"/>
</dbReference>
<dbReference type="Gene3D" id="2.120.10.30">
    <property type="entry name" value="TolB, C-terminal domain"/>
    <property type="match status" value="1"/>
</dbReference>
<keyword evidence="4 6" id="KW-0564">Palmitate</keyword>
<evidence type="ECO:0000313" key="10">
    <source>
        <dbReference type="EMBL" id="PWC01841.1"/>
    </source>
</evidence>
<keyword evidence="1 6" id="KW-1003">Cell membrane</keyword>
<dbReference type="Proteomes" id="UP000244989">
    <property type="component" value="Unassembled WGS sequence"/>
</dbReference>
<evidence type="ECO:0000259" key="9">
    <source>
        <dbReference type="SMART" id="SM00909"/>
    </source>
</evidence>
<evidence type="ECO:0000256" key="6">
    <source>
        <dbReference type="HAMAP-Rule" id="MF_01373"/>
    </source>
</evidence>
<dbReference type="Pfam" id="PF25976">
    <property type="entry name" value="LpqB_N"/>
    <property type="match status" value="1"/>
</dbReference>
<evidence type="ECO:0000256" key="7">
    <source>
        <dbReference type="SAM" id="MobiDB-lite"/>
    </source>
</evidence>
<name>A0A2U1T756_9CORY</name>
<evidence type="ECO:0000256" key="1">
    <source>
        <dbReference type="ARBA" id="ARBA00022475"/>
    </source>
</evidence>
<evidence type="ECO:0000256" key="5">
    <source>
        <dbReference type="ARBA" id="ARBA00023288"/>
    </source>
</evidence>
<dbReference type="InterPro" id="IPR023959">
    <property type="entry name" value="LpqB"/>
</dbReference>
<comment type="subcellular location">
    <subcellularLocation>
        <location evidence="6">Cell membrane</location>
        <topology evidence="6">Lipid-anchor</topology>
    </subcellularLocation>
</comment>
<comment type="caution">
    <text evidence="10">The sequence shown here is derived from an EMBL/GenBank/DDBJ whole genome shotgun (WGS) entry which is preliminary data.</text>
</comment>
<evidence type="ECO:0000256" key="3">
    <source>
        <dbReference type="ARBA" id="ARBA00023136"/>
    </source>
</evidence>
<protein>
    <recommendedName>
        <fullName evidence="6">Lipoprotein LpqB</fullName>
    </recommendedName>
</protein>
<reference evidence="11" key="1">
    <citation type="submission" date="2018-04" db="EMBL/GenBank/DDBJ databases">
        <authorList>
            <person name="Liu S."/>
            <person name="Wang Z."/>
            <person name="Li J."/>
        </authorList>
    </citation>
    <scope>NUCLEOTIDE SEQUENCE [LARGE SCALE GENOMIC DNA]</scope>
    <source>
        <strain evidence="11">2189</strain>
    </source>
</reference>
<accession>A0A2U1T756</accession>
<comment type="similarity">
    <text evidence="6">Belongs to the LpqB lipoprotein family.</text>
</comment>
<feature type="chain" id="PRO_5039604949" description="Lipoprotein LpqB" evidence="8">
    <location>
        <begin position="22"/>
        <end position="566"/>
    </location>
</feature>
<feature type="region of interest" description="Disordered" evidence="7">
    <location>
        <begin position="319"/>
        <end position="338"/>
    </location>
</feature>
<keyword evidence="3 6" id="KW-0472">Membrane</keyword>
<evidence type="ECO:0000313" key="11">
    <source>
        <dbReference type="Proteomes" id="UP000244989"/>
    </source>
</evidence>
<dbReference type="InterPro" id="IPR018910">
    <property type="entry name" value="LpqB_C"/>
</dbReference>
<dbReference type="InterPro" id="IPR011042">
    <property type="entry name" value="6-blade_b-propeller_TolB-like"/>
</dbReference>